<name>A0A1F7TLZ7_9BACT</name>
<evidence type="ECO:0000256" key="1">
    <source>
        <dbReference type="SAM" id="SignalP"/>
    </source>
</evidence>
<reference evidence="2 3" key="1">
    <citation type="journal article" date="2016" name="Nat. Commun.">
        <title>Thousands of microbial genomes shed light on interconnected biogeochemical processes in an aquifer system.</title>
        <authorList>
            <person name="Anantharaman K."/>
            <person name="Brown C.T."/>
            <person name="Hug L.A."/>
            <person name="Sharon I."/>
            <person name="Castelle C.J."/>
            <person name="Probst A.J."/>
            <person name="Thomas B.C."/>
            <person name="Singh A."/>
            <person name="Wilkins M.J."/>
            <person name="Karaoz U."/>
            <person name="Brodie E.L."/>
            <person name="Williams K.H."/>
            <person name="Hubbard S.S."/>
            <person name="Banfield J.F."/>
        </authorList>
    </citation>
    <scope>NUCLEOTIDE SEQUENCE [LARGE SCALE GENOMIC DNA]</scope>
</reference>
<dbReference type="STRING" id="1802385.A2856_02720"/>
<organism evidence="2 3">
    <name type="scientific">Candidatus Uhrbacteria bacterium RIFCSPHIGHO2_01_FULL_63_20</name>
    <dbReference type="NCBI Taxonomy" id="1802385"/>
    <lineage>
        <taxon>Bacteria</taxon>
        <taxon>Candidatus Uhriibacteriota</taxon>
    </lineage>
</organism>
<feature type="chain" id="PRO_5009532843" description="DUF4384 domain-containing protein" evidence="1">
    <location>
        <begin position="21"/>
        <end position="218"/>
    </location>
</feature>
<feature type="signal peptide" evidence="1">
    <location>
        <begin position="1"/>
        <end position="20"/>
    </location>
</feature>
<proteinExistence type="predicted"/>
<accession>A0A1F7TLZ7</accession>
<comment type="caution">
    <text evidence="2">The sequence shown here is derived from an EMBL/GenBank/DDBJ whole genome shotgun (WGS) entry which is preliminary data.</text>
</comment>
<dbReference type="AlphaFoldDB" id="A0A1F7TLZ7"/>
<evidence type="ECO:0008006" key="4">
    <source>
        <dbReference type="Google" id="ProtNLM"/>
    </source>
</evidence>
<evidence type="ECO:0000313" key="2">
    <source>
        <dbReference type="EMBL" id="OGL66574.1"/>
    </source>
</evidence>
<gene>
    <name evidence="2" type="ORF">A2856_02720</name>
</gene>
<dbReference type="EMBL" id="MGDT01000007">
    <property type="protein sequence ID" value="OGL66574.1"/>
    <property type="molecule type" value="Genomic_DNA"/>
</dbReference>
<protein>
    <recommendedName>
        <fullName evidence="4">DUF4384 domain-containing protein</fullName>
    </recommendedName>
</protein>
<evidence type="ECO:0000313" key="3">
    <source>
        <dbReference type="Proteomes" id="UP000177885"/>
    </source>
</evidence>
<keyword evidence="1" id="KW-0732">Signal</keyword>
<dbReference type="Proteomes" id="UP000177885">
    <property type="component" value="Unassembled WGS sequence"/>
</dbReference>
<sequence>MRLAFVSLVAALFLPLAASAAAPSCDAPVAPGTHARAASGVEEAVDTVCLGEYLRSPGHAGVVYVADGFKARAFVSDVQFFTYEPDFRHVRLVSDATIESLGAGDPMLPKAGSVLVQVPGAAAVYALVANPAKPLYPMARHLPSERVAKAVFGNHWDELIVEITAGQLALLTPGASVTLQEALPREALLSLPVLTRQMTAFLTSFAWAGYKPRLSLAP</sequence>